<organism evidence="2 3">
    <name type="scientific">Burkholderia mallei (strain ATCC 23344)</name>
    <dbReference type="NCBI Taxonomy" id="243160"/>
    <lineage>
        <taxon>Bacteria</taxon>
        <taxon>Pseudomonadati</taxon>
        <taxon>Pseudomonadota</taxon>
        <taxon>Betaproteobacteria</taxon>
        <taxon>Burkholderiales</taxon>
        <taxon>Burkholderiaceae</taxon>
        <taxon>Burkholderia</taxon>
        <taxon>pseudomallei group</taxon>
    </lineage>
</organism>
<evidence type="ECO:0000313" key="2">
    <source>
        <dbReference type="EMBL" id="AAU45674.1"/>
    </source>
</evidence>
<protein>
    <submittedName>
        <fullName evidence="2">Uncharacterized protein</fullName>
    </submittedName>
</protein>
<feature type="region of interest" description="Disordered" evidence="1">
    <location>
        <begin position="30"/>
        <end position="99"/>
    </location>
</feature>
<evidence type="ECO:0000313" key="3">
    <source>
        <dbReference type="Proteomes" id="UP000006693"/>
    </source>
</evidence>
<sequence>MTSAAAAPPATSFFRYFTSPRTASRHAVSRHAAARNDASHCPRPRRVRRNESAIATRRACPRRAAHRTPRAVERRPADESPPFVTNRHLSPRSAPRIPAPAIAACDAASSGASARM</sequence>
<gene>
    <name evidence="2" type="ordered locus">BMAA1965</name>
</gene>
<proteinExistence type="predicted"/>
<dbReference type="AlphaFoldDB" id="A0A0H2WAZ2"/>
<accession>A0A0H2WAZ2</accession>
<dbReference type="Proteomes" id="UP000006693">
    <property type="component" value="Chromosome 2"/>
</dbReference>
<dbReference type="HOGENOM" id="CLU_2092191_0_0_4"/>
<keyword evidence="3" id="KW-1185">Reference proteome</keyword>
<reference evidence="2 3" key="1">
    <citation type="journal article" date="2004" name="Proc. Natl. Acad. Sci. U.S.A.">
        <title>Structural flexibility in the Burkholderia mallei genome.</title>
        <authorList>
            <person name="Nierman W.C."/>
            <person name="DeShazer D."/>
            <person name="Kim H.S."/>
            <person name="Tettelin H."/>
            <person name="Nelson K.E."/>
            <person name="Feldblyum T."/>
            <person name="Ulrich R.L."/>
            <person name="Ronning C.M."/>
            <person name="Brinkac L.M."/>
            <person name="Daugherty S.C."/>
            <person name="Davidsen T.D."/>
            <person name="Deboy R.T."/>
            <person name="Dimitrov G."/>
            <person name="Dodson R.J."/>
            <person name="Durkin A.S."/>
            <person name="Gwinn M.L."/>
            <person name="Haft D.H."/>
            <person name="Khouri H."/>
            <person name="Kolonay J.F."/>
            <person name="Madupu R."/>
            <person name="Mohammoud Y."/>
            <person name="Nelson W.C."/>
            <person name="Radune D."/>
            <person name="Romero C.M."/>
            <person name="Sarria S."/>
            <person name="Selengut J."/>
            <person name="Shamblin C."/>
            <person name="Sullivan S.A."/>
            <person name="White O."/>
            <person name="Yu Y."/>
            <person name="Zafar N."/>
            <person name="Zhou L."/>
            <person name="Fraser C.M."/>
        </authorList>
    </citation>
    <scope>NUCLEOTIDE SEQUENCE [LARGE SCALE GENOMIC DNA]</scope>
    <source>
        <strain evidence="2 3">ATCC 23344</strain>
    </source>
</reference>
<feature type="compositionally biased region" description="Basic residues" evidence="1">
    <location>
        <begin position="59"/>
        <end position="69"/>
    </location>
</feature>
<name>A0A0H2WAZ2_BURMA</name>
<dbReference type="KEGG" id="bma:BMAA1965"/>
<dbReference type="EMBL" id="CP000011">
    <property type="protein sequence ID" value="AAU45674.1"/>
    <property type="molecule type" value="Genomic_DNA"/>
</dbReference>
<evidence type="ECO:0000256" key="1">
    <source>
        <dbReference type="SAM" id="MobiDB-lite"/>
    </source>
</evidence>